<gene>
    <name evidence="4" type="ORF">GOP47_0024439</name>
</gene>
<evidence type="ECO:0000256" key="2">
    <source>
        <dbReference type="ARBA" id="ARBA00023180"/>
    </source>
</evidence>
<proteinExistence type="inferred from homology"/>
<dbReference type="PIRSF" id="PIRSF002674">
    <property type="entry name" value="VSP"/>
    <property type="match status" value="1"/>
</dbReference>
<dbReference type="EMBL" id="JABFUD020000024">
    <property type="protein sequence ID" value="KAI5060019.1"/>
    <property type="molecule type" value="Genomic_DNA"/>
</dbReference>
<protein>
    <recommendedName>
        <fullName evidence="6">Acid phosphatase</fullName>
    </recommendedName>
</protein>
<dbReference type="PANTHER" id="PTHR31284">
    <property type="entry name" value="ACID PHOSPHATASE-LIKE PROTEIN"/>
    <property type="match status" value="1"/>
</dbReference>
<keyword evidence="2" id="KW-0325">Glycoprotein</keyword>
<dbReference type="InterPro" id="IPR036412">
    <property type="entry name" value="HAD-like_sf"/>
</dbReference>
<keyword evidence="5" id="KW-1185">Reference proteome</keyword>
<dbReference type="Pfam" id="PF03767">
    <property type="entry name" value="Acid_phosphat_B"/>
    <property type="match status" value="1"/>
</dbReference>
<dbReference type="InterPro" id="IPR023214">
    <property type="entry name" value="HAD_sf"/>
</dbReference>
<keyword evidence="1" id="KW-0732">Signal</keyword>
<dbReference type="OrthoDB" id="59415at2759"/>
<dbReference type="CDD" id="cd07535">
    <property type="entry name" value="HAD_VSP"/>
    <property type="match status" value="1"/>
</dbReference>
<dbReference type="GO" id="GO:0003993">
    <property type="term" value="F:acid phosphatase activity"/>
    <property type="evidence" value="ECO:0007669"/>
    <property type="project" value="InterPro"/>
</dbReference>
<dbReference type="PANTHER" id="PTHR31284:SF10">
    <property type="entry name" value="ACID PHOSPHATASE-LIKE PROTEIN"/>
    <property type="match status" value="1"/>
</dbReference>
<dbReference type="Proteomes" id="UP000886520">
    <property type="component" value="Chromosome 24"/>
</dbReference>
<evidence type="ECO:0000313" key="5">
    <source>
        <dbReference type="Proteomes" id="UP000886520"/>
    </source>
</evidence>
<accession>A0A9D4U1W3</accession>
<evidence type="ECO:0000256" key="1">
    <source>
        <dbReference type="ARBA" id="ARBA00022729"/>
    </source>
</evidence>
<reference evidence="4" key="1">
    <citation type="submission" date="2021-01" db="EMBL/GenBank/DDBJ databases">
        <title>Adiantum capillus-veneris genome.</title>
        <authorList>
            <person name="Fang Y."/>
            <person name="Liao Q."/>
        </authorList>
    </citation>
    <scope>NUCLEOTIDE SEQUENCE</scope>
    <source>
        <strain evidence="4">H3</strain>
        <tissue evidence="4">Leaf</tissue>
    </source>
</reference>
<dbReference type="InterPro" id="IPR005519">
    <property type="entry name" value="Acid_phosphat_B-like"/>
</dbReference>
<dbReference type="Gene3D" id="3.40.50.1000">
    <property type="entry name" value="HAD superfamily/HAD-like"/>
    <property type="match status" value="1"/>
</dbReference>
<comment type="caution">
    <text evidence="4">The sequence shown here is derived from an EMBL/GenBank/DDBJ whole genome shotgun (WGS) entry which is preliminary data.</text>
</comment>
<dbReference type="SUPFAM" id="SSF56784">
    <property type="entry name" value="HAD-like"/>
    <property type="match status" value="1"/>
</dbReference>
<sequence>MMMMVAANCSLQADLPTTTELTDDQHCTSWRYNVDVNNLRSWWVVPNQCENIVENYMRGSSYRYDSAQAMQEAETYARTFMYSADYNSSTRYTWIFAIDDTCLSNLPYYSSHRFGAEPLNSTLYKTWIGQGKAPALQATLQLFNTLKEWDYTILLLSGRLESQREATIQNLIAVGYADWEALILRKNTEIHVDATSFKSKKRKYLEDNGYTIIGNVGDQWSDLTGQAVGDRVFKLPNPMYYVA</sequence>
<dbReference type="InterPro" id="IPR014403">
    <property type="entry name" value="APS1/VSP"/>
</dbReference>
<comment type="similarity">
    <text evidence="3">Belongs to the APS1/VSP family.</text>
</comment>
<name>A0A9D4U1W3_ADICA</name>
<organism evidence="4 5">
    <name type="scientific">Adiantum capillus-veneris</name>
    <name type="common">Maidenhair fern</name>
    <dbReference type="NCBI Taxonomy" id="13818"/>
    <lineage>
        <taxon>Eukaryota</taxon>
        <taxon>Viridiplantae</taxon>
        <taxon>Streptophyta</taxon>
        <taxon>Embryophyta</taxon>
        <taxon>Tracheophyta</taxon>
        <taxon>Polypodiopsida</taxon>
        <taxon>Polypodiidae</taxon>
        <taxon>Polypodiales</taxon>
        <taxon>Pteridineae</taxon>
        <taxon>Pteridaceae</taxon>
        <taxon>Vittarioideae</taxon>
        <taxon>Adiantum</taxon>
    </lineage>
</organism>
<dbReference type="InterPro" id="IPR010028">
    <property type="entry name" value="Acid_phosphatase_pln"/>
</dbReference>
<evidence type="ECO:0008006" key="6">
    <source>
        <dbReference type="Google" id="ProtNLM"/>
    </source>
</evidence>
<evidence type="ECO:0000313" key="4">
    <source>
        <dbReference type="EMBL" id="KAI5060019.1"/>
    </source>
</evidence>
<dbReference type="AlphaFoldDB" id="A0A9D4U1W3"/>
<evidence type="ECO:0000256" key="3">
    <source>
        <dbReference type="PIRNR" id="PIRNR002674"/>
    </source>
</evidence>
<dbReference type="NCBIfam" id="TIGR01675">
    <property type="entry name" value="plant-AP"/>
    <property type="match status" value="1"/>
</dbReference>